<dbReference type="EMBL" id="JAPQES010000002">
    <property type="protein sequence ID" value="MCY6370716.1"/>
    <property type="molecule type" value="Genomic_DNA"/>
</dbReference>
<reference evidence="7" key="1">
    <citation type="submission" date="2022-12" db="EMBL/GenBank/DDBJ databases">
        <authorList>
            <person name="Wang J."/>
        </authorList>
    </citation>
    <scope>NUCLEOTIDE SEQUENCE</scope>
    <source>
        <strain evidence="7">HY-42-06</strain>
    </source>
</reference>
<comment type="caution">
    <text evidence="7">The sequence shown here is derived from an EMBL/GenBank/DDBJ whole genome shotgun (WGS) entry which is preliminary data.</text>
</comment>
<comment type="similarity">
    <text evidence="1">Belongs to the CFA/CMAS family.</text>
</comment>
<evidence type="ECO:0000256" key="3">
    <source>
        <dbReference type="ARBA" id="ARBA00022679"/>
    </source>
</evidence>
<dbReference type="InterPro" id="IPR029063">
    <property type="entry name" value="SAM-dependent_MTases_sf"/>
</dbReference>
<name>A0ABT4CNT3_9CLOT</name>
<evidence type="ECO:0000313" key="7">
    <source>
        <dbReference type="EMBL" id="MCY6370716.1"/>
    </source>
</evidence>
<evidence type="ECO:0000256" key="5">
    <source>
        <dbReference type="ARBA" id="ARBA00023098"/>
    </source>
</evidence>
<sequence length="389" mass="45069">MDKIFLKTFLSKIMKETLTVEYWDGSIEKYGQGEPVFKIIFHQPLSKKKILDDPYLAFGEAYMDGIIDIEGGLQQIIEAISRNTESFLHKNKILGKIVKMKPTSIKKAKEDIQYHYDLGNDFYGLWLDKTMTYSCGYFNNPNDTLYDAQINKIKYTLKKLNLKKGEKLLDIGSGWGTLIIEAAKTYGVKALGITLSEEQFAKTKEKIKEENLEELVDVKLIDYRELAKTGEKFDRVVSIGMLEHVGRANYPIYMETINKLLNQGGVSVLHCITAQNERKVNPWSTKYIFPGGHLPSIRELVYLMPEYNFHLITMESLRRHYAKTLEHWAANFEAKLDKIKETKDERFIRMWRLYLQGCAASFNYGTIDIHQFVFTKGLNNNLPMTRVHL</sequence>
<dbReference type="RefSeq" id="WP_268049533.1">
    <property type="nucleotide sequence ID" value="NZ_JAPQES010000002.1"/>
</dbReference>
<gene>
    <name evidence="7" type="ORF">OXH55_08740</name>
</gene>
<proteinExistence type="inferred from homology"/>
<dbReference type="Gene3D" id="3.40.50.150">
    <property type="entry name" value="Vaccinia Virus protein VP39"/>
    <property type="match status" value="1"/>
</dbReference>
<dbReference type="InterPro" id="IPR057206">
    <property type="entry name" value="DUF7884"/>
</dbReference>
<organism evidence="7 8">
    <name type="scientific">Clostridium ganghwense</name>
    <dbReference type="NCBI Taxonomy" id="312089"/>
    <lineage>
        <taxon>Bacteria</taxon>
        <taxon>Bacillati</taxon>
        <taxon>Bacillota</taxon>
        <taxon>Clostridia</taxon>
        <taxon>Eubacteriales</taxon>
        <taxon>Clostridiaceae</taxon>
        <taxon>Clostridium</taxon>
    </lineage>
</organism>
<dbReference type="Pfam" id="PF25371">
    <property type="entry name" value="DUF7884"/>
    <property type="match status" value="1"/>
</dbReference>
<evidence type="ECO:0000313" key="8">
    <source>
        <dbReference type="Proteomes" id="UP001079657"/>
    </source>
</evidence>
<dbReference type="SUPFAM" id="SSF53335">
    <property type="entry name" value="S-adenosyl-L-methionine-dependent methyltransferases"/>
    <property type="match status" value="1"/>
</dbReference>
<evidence type="ECO:0000259" key="6">
    <source>
        <dbReference type="Pfam" id="PF25371"/>
    </source>
</evidence>
<dbReference type="PANTHER" id="PTHR43667:SF1">
    <property type="entry name" value="CYCLOPROPANE-FATTY-ACYL-PHOSPHOLIPID SYNTHASE"/>
    <property type="match status" value="1"/>
</dbReference>
<evidence type="ECO:0000256" key="1">
    <source>
        <dbReference type="ARBA" id="ARBA00010815"/>
    </source>
</evidence>
<accession>A0ABT4CNT3</accession>
<feature type="domain" description="DUF7884" evidence="6">
    <location>
        <begin position="5"/>
        <end position="92"/>
    </location>
</feature>
<dbReference type="Pfam" id="PF02353">
    <property type="entry name" value="CMAS"/>
    <property type="match status" value="1"/>
</dbReference>
<keyword evidence="4" id="KW-0949">S-adenosyl-L-methionine</keyword>
<keyword evidence="2" id="KW-0489">Methyltransferase</keyword>
<keyword evidence="5" id="KW-0443">Lipid metabolism</keyword>
<dbReference type="CDD" id="cd02440">
    <property type="entry name" value="AdoMet_MTases"/>
    <property type="match status" value="1"/>
</dbReference>
<dbReference type="PANTHER" id="PTHR43667">
    <property type="entry name" value="CYCLOPROPANE-FATTY-ACYL-PHOSPHOLIPID SYNTHASE"/>
    <property type="match status" value="1"/>
</dbReference>
<dbReference type="InterPro" id="IPR050723">
    <property type="entry name" value="CFA/CMAS"/>
</dbReference>
<protein>
    <submittedName>
        <fullName evidence="7">Cyclopropane-fatty-acyl-phospholipid synthase</fullName>
    </submittedName>
</protein>
<evidence type="ECO:0000256" key="2">
    <source>
        <dbReference type="ARBA" id="ARBA00022603"/>
    </source>
</evidence>
<keyword evidence="8" id="KW-1185">Reference proteome</keyword>
<evidence type="ECO:0000256" key="4">
    <source>
        <dbReference type="ARBA" id="ARBA00022691"/>
    </source>
</evidence>
<keyword evidence="3" id="KW-0808">Transferase</keyword>
<dbReference type="PIRSF" id="PIRSF003085">
    <property type="entry name" value="CMAS"/>
    <property type="match status" value="1"/>
</dbReference>
<dbReference type="InterPro" id="IPR003333">
    <property type="entry name" value="CMAS"/>
</dbReference>
<dbReference type="Proteomes" id="UP001079657">
    <property type="component" value="Unassembled WGS sequence"/>
</dbReference>